<dbReference type="SUPFAM" id="SSF54211">
    <property type="entry name" value="Ribosomal protein S5 domain 2-like"/>
    <property type="match status" value="1"/>
</dbReference>
<dbReference type="VEuPathDB" id="GiardiaDB:GMRT_13761"/>
<dbReference type="InterPro" id="IPR014721">
    <property type="entry name" value="Ribsml_uS5_D2-typ_fold_subgr"/>
</dbReference>
<protein>
    <recommendedName>
        <fullName evidence="2">phosphomevalonate kinase</fullName>
        <ecNumber evidence="2">2.7.4.2</ecNumber>
    </recommendedName>
</protein>
<comment type="caution">
    <text evidence="8">The sequence shown here is derived from an EMBL/GenBank/DDBJ whole genome shotgun (WGS) entry which is preliminary data.</text>
</comment>
<evidence type="ECO:0000256" key="6">
    <source>
        <dbReference type="ARBA" id="ARBA00022840"/>
    </source>
</evidence>
<accession>A0A4Z1SLV2</accession>
<evidence type="ECO:0000313" key="9">
    <source>
        <dbReference type="Proteomes" id="UP000315496"/>
    </source>
</evidence>
<dbReference type="InterPro" id="IPR006204">
    <property type="entry name" value="GHMP_kinase_N_dom"/>
</dbReference>
<dbReference type="OrthoDB" id="10253956at2759"/>
<dbReference type="InterPro" id="IPR035102">
    <property type="entry name" value="Phosphomevalonate_kinase"/>
</dbReference>
<dbReference type="GO" id="GO:0004631">
    <property type="term" value="F:phosphomevalonate kinase activity"/>
    <property type="evidence" value="ECO:0007669"/>
    <property type="project" value="UniProtKB-EC"/>
</dbReference>
<keyword evidence="5 8" id="KW-0418">Kinase</keyword>
<dbReference type="PANTHER" id="PTHR31814">
    <property type="match status" value="1"/>
</dbReference>
<dbReference type="GO" id="GO:0010142">
    <property type="term" value="P:farnesyl diphosphate biosynthetic process, mevalonate pathway"/>
    <property type="evidence" value="ECO:0007669"/>
    <property type="project" value="TreeGrafter"/>
</dbReference>
<evidence type="ECO:0000256" key="4">
    <source>
        <dbReference type="ARBA" id="ARBA00022741"/>
    </source>
</evidence>
<feature type="domain" description="GHMP kinase N-terminal" evidence="7">
    <location>
        <begin position="106"/>
        <end position="164"/>
    </location>
</feature>
<proteinExistence type="predicted"/>
<dbReference type="Proteomes" id="UP000315496">
    <property type="component" value="Chromosome 5"/>
</dbReference>
<dbReference type="AlphaFoldDB" id="A0A4Z1SLV2"/>
<reference evidence="8 9" key="1">
    <citation type="submission" date="2019-05" db="EMBL/GenBank/DDBJ databases">
        <title>The compact genome of Giardia muris reveals important steps in the evolution of intestinal protozoan parasites.</title>
        <authorList>
            <person name="Xu F."/>
            <person name="Jimenez-Gonzalez A."/>
            <person name="Einarsson E."/>
            <person name="Astvaldsson A."/>
            <person name="Peirasmaki D."/>
            <person name="Eckmann L."/>
            <person name="Andersson J.O."/>
            <person name="Svard S.G."/>
            <person name="Jerlstrom-Hultqvist J."/>
        </authorList>
    </citation>
    <scope>NUCLEOTIDE SEQUENCE [LARGE SCALE GENOMIC DNA]</scope>
    <source>
        <strain evidence="8 9">Roberts-Thomson</strain>
    </source>
</reference>
<dbReference type="EMBL" id="VDLU01000005">
    <property type="protein sequence ID" value="TNJ26646.1"/>
    <property type="molecule type" value="Genomic_DNA"/>
</dbReference>
<comment type="pathway">
    <text evidence="1">Isoprenoid biosynthesis; isopentenyl diphosphate biosynthesis via mevalonate pathway; isopentenyl diphosphate from (R)-mevalonate: step 2/3.</text>
</comment>
<gene>
    <name evidence="8" type="ORF">GMRT_13761</name>
</gene>
<organism evidence="8 9">
    <name type="scientific">Giardia muris</name>
    <dbReference type="NCBI Taxonomy" id="5742"/>
    <lineage>
        <taxon>Eukaryota</taxon>
        <taxon>Metamonada</taxon>
        <taxon>Diplomonadida</taxon>
        <taxon>Hexamitidae</taxon>
        <taxon>Giardiinae</taxon>
        <taxon>Giardia</taxon>
    </lineage>
</organism>
<evidence type="ECO:0000313" key="8">
    <source>
        <dbReference type="EMBL" id="TNJ26646.1"/>
    </source>
</evidence>
<keyword evidence="9" id="KW-1185">Reference proteome</keyword>
<keyword evidence="4" id="KW-0547">Nucleotide-binding</keyword>
<dbReference type="GO" id="GO:0005524">
    <property type="term" value="F:ATP binding"/>
    <property type="evidence" value="ECO:0007669"/>
    <property type="project" value="UniProtKB-KW"/>
</dbReference>
<dbReference type="PANTHER" id="PTHR31814:SF2">
    <property type="entry name" value="PHOSPHOMEVALONATE KINASE"/>
    <property type="match status" value="1"/>
</dbReference>
<dbReference type="Pfam" id="PF00288">
    <property type="entry name" value="GHMP_kinases_N"/>
    <property type="match status" value="1"/>
</dbReference>
<dbReference type="GO" id="GO:0005777">
    <property type="term" value="C:peroxisome"/>
    <property type="evidence" value="ECO:0007669"/>
    <property type="project" value="TreeGrafter"/>
</dbReference>
<dbReference type="Gene3D" id="3.30.230.10">
    <property type="match status" value="1"/>
</dbReference>
<keyword evidence="3" id="KW-0808">Transferase</keyword>
<dbReference type="EC" id="2.7.4.2" evidence="2"/>
<evidence type="ECO:0000256" key="1">
    <source>
        <dbReference type="ARBA" id="ARBA00005017"/>
    </source>
</evidence>
<keyword evidence="6" id="KW-0067">ATP-binding</keyword>
<dbReference type="InterPro" id="IPR020568">
    <property type="entry name" value="Ribosomal_Su5_D2-typ_SF"/>
</dbReference>
<evidence type="ECO:0000259" key="7">
    <source>
        <dbReference type="Pfam" id="PF00288"/>
    </source>
</evidence>
<sequence length="345" mass="37860">MRGKCLVVGGYVLLGHGGVGLVIPAGDLYIDVIIGFETSGTPGLHVILEDTDLRRFLVSWPIGDCGTVDKEIRYVCAATVAYYGWWRLDLGVPLKIHIRTASCGTRGKLGIGTSAIVTVAVVRALSQAVGPKLTEKEICIVSHRAILLAQGGGSGYDAYAVVYQRPLIYKQSLKYLREMATNETGGTRSRAYAAQPGCRFVTLDRRLQYTLLKPWEFDTLSTSTTKRLGKLPSGYQDLPGFTRLRKATRRLLCLLAGSLGPEKHVEVSRRIRRYREAQREFGQQTGINIEPLEISPHLDRLSSLPGVLGAYCVGAGGYDAFLCLSVRDVSDLDALAAEYRFLDLF</sequence>
<evidence type="ECO:0000256" key="5">
    <source>
        <dbReference type="ARBA" id="ARBA00022777"/>
    </source>
</evidence>
<evidence type="ECO:0000256" key="2">
    <source>
        <dbReference type="ARBA" id="ARBA00012958"/>
    </source>
</evidence>
<evidence type="ECO:0000256" key="3">
    <source>
        <dbReference type="ARBA" id="ARBA00022679"/>
    </source>
</evidence>
<dbReference type="GO" id="GO:0019287">
    <property type="term" value="P:isopentenyl diphosphate biosynthetic process, mevalonate pathway"/>
    <property type="evidence" value="ECO:0007669"/>
    <property type="project" value="TreeGrafter"/>
</dbReference>
<name>A0A4Z1SLV2_GIAMU</name>